<name>H5Y2E2_9FIRM</name>
<feature type="transmembrane region" description="Helical" evidence="8">
    <location>
        <begin position="286"/>
        <end position="305"/>
    </location>
</feature>
<dbReference type="PANTHER" id="PTHR30294:SF45">
    <property type="entry name" value="LINEARMYCIN RESISTANCE PERMEASE PROTEIN LNRN"/>
    <property type="match status" value="1"/>
</dbReference>
<evidence type="ECO:0000313" key="11">
    <source>
        <dbReference type="Proteomes" id="UP000005104"/>
    </source>
</evidence>
<dbReference type="AlphaFoldDB" id="H5Y2E2"/>
<accession>H5Y2E2</accession>
<dbReference type="EMBL" id="CM001441">
    <property type="protein sequence ID" value="EHQ88490.1"/>
    <property type="molecule type" value="Genomic_DNA"/>
</dbReference>
<comment type="similarity">
    <text evidence="2">Belongs to the ABC-2 integral membrane protein family.</text>
</comment>
<evidence type="ECO:0000256" key="1">
    <source>
        <dbReference type="ARBA" id="ARBA00004651"/>
    </source>
</evidence>
<evidence type="ECO:0000259" key="9">
    <source>
        <dbReference type="PROSITE" id="PS51012"/>
    </source>
</evidence>
<gene>
    <name evidence="10" type="ORF">DesyoDRAFT_1328</name>
</gene>
<dbReference type="OrthoDB" id="266913at2"/>
<keyword evidence="5 8" id="KW-0812">Transmembrane</keyword>
<proteinExistence type="inferred from homology"/>
<dbReference type="InterPro" id="IPR047817">
    <property type="entry name" value="ABC2_TM_bact-type"/>
</dbReference>
<feature type="transmembrane region" description="Helical" evidence="8">
    <location>
        <begin position="253"/>
        <end position="274"/>
    </location>
</feature>
<evidence type="ECO:0000256" key="5">
    <source>
        <dbReference type="ARBA" id="ARBA00022692"/>
    </source>
</evidence>
<evidence type="ECO:0000256" key="3">
    <source>
        <dbReference type="ARBA" id="ARBA00022448"/>
    </source>
</evidence>
<evidence type="ECO:0000313" key="10">
    <source>
        <dbReference type="EMBL" id="EHQ88490.1"/>
    </source>
</evidence>
<dbReference type="InterPro" id="IPR051449">
    <property type="entry name" value="ABC-2_transporter_component"/>
</dbReference>
<feature type="transmembrane region" description="Helical" evidence="8">
    <location>
        <begin position="16"/>
        <end position="37"/>
    </location>
</feature>
<sequence length="366" mass="41323">MTILIGNLRRIFKRKLRVFVIVLLPAIALLLISPSIFDRGQTLIIGIADQDKTEFTTLLKRNLALQTKIVDITQDQINNEIFNSKVDYVIAFDKGFTARLLKGEDVEAKGYYLKDSIQSLPVQNYVQSYISSAKRIAVATVGDEQRFYEGLQNNSAAYLQSEYKVFAKIERQKSYYLLGTFIEIILMTSVMFIMLILTDKENKTFYRTITAPVSLRNYMFQNILSFLLVSMIQVILGFMVLKVLMGIYMGSSGLLMFLLLFTASVLAVSIGVVVSSISKSIIQASFLGLFSTFILALLGGCLWEHDLTTNLIRTIGKFTPVYWVMDAVSKVLQEQGLLAISGDILIALLFAMVFFFLGTWRKEDIK</sequence>
<organism evidence="10 11">
    <name type="scientific">Desulfosporosinus youngiae DSM 17734</name>
    <dbReference type="NCBI Taxonomy" id="768710"/>
    <lineage>
        <taxon>Bacteria</taxon>
        <taxon>Bacillati</taxon>
        <taxon>Bacillota</taxon>
        <taxon>Clostridia</taxon>
        <taxon>Eubacteriales</taxon>
        <taxon>Desulfitobacteriaceae</taxon>
        <taxon>Desulfosporosinus</taxon>
    </lineage>
</organism>
<keyword evidence="11" id="KW-1185">Reference proteome</keyword>
<keyword evidence="4" id="KW-1003">Cell membrane</keyword>
<dbReference type="PROSITE" id="PS51012">
    <property type="entry name" value="ABC_TM2"/>
    <property type="match status" value="1"/>
</dbReference>
<keyword evidence="6 8" id="KW-1133">Transmembrane helix</keyword>
<dbReference type="InterPro" id="IPR013525">
    <property type="entry name" value="ABC2_TM"/>
</dbReference>
<dbReference type="PANTHER" id="PTHR30294">
    <property type="entry name" value="MEMBRANE COMPONENT OF ABC TRANSPORTER YHHJ-RELATED"/>
    <property type="match status" value="1"/>
</dbReference>
<dbReference type="GO" id="GO:0140359">
    <property type="term" value="F:ABC-type transporter activity"/>
    <property type="evidence" value="ECO:0007669"/>
    <property type="project" value="InterPro"/>
</dbReference>
<evidence type="ECO:0000256" key="7">
    <source>
        <dbReference type="ARBA" id="ARBA00023136"/>
    </source>
</evidence>
<comment type="subcellular location">
    <subcellularLocation>
        <location evidence="1">Cell membrane</location>
        <topology evidence="1">Multi-pass membrane protein</topology>
    </subcellularLocation>
</comment>
<dbReference type="Proteomes" id="UP000005104">
    <property type="component" value="Chromosome"/>
</dbReference>
<dbReference type="Pfam" id="PF12698">
    <property type="entry name" value="ABC2_membrane_3"/>
    <property type="match status" value="1"/>
</dbReference>
<evidence type="ECO:0000256" key="8">
    <source>
        <dbReference type="SAM" id="Phobius"/>
    </source>
</evidence>
<reference evidence="10 11" key="1">
    <citation type="submission" date="2011-11" db="EMBL/GenBank/DDBJ databases">
        <title>The Noncontiguous Finished genome of Desulfosporosinus youngiae DSM 17734.</title>
        <authorList>
            <consortium name="US DOE Joint Genome Institute (JGI-PGF)"/>
            <person name="Lucas S."/>
            <person name="Han J."/>
            <person name="Lapidus A."/>
            <person name="Cheng J.-F."/>
            <person name="Goodwin L."/>
            <person name="Pitluck S."/>
            <person name="Peters L."/>
            <person name="Ovchinnikova G."/>
            <person name="Lu M."/>
            <person name="Land M.L."/>
            <person name="Hauser L."/>
            <person name="Pester M."/>
            <person name="Spring S."/>
            <person name="Ollivier B."/>
            <person name="Rattei T."/>
            <person name="Klenk H.-P."/>
            <person name="Wagner M."/>
            <person name="Loy A."/>
            <person name="Woyke T.J."/>
        </authorList>
    </citation>
    <scope>NUCLEOTIDE SEQUENCE [LARGE SCALE GENOMIC DNA]</scope>
    <source>
        <strain evidence="10 11">DSM 17734</strain>
    </source>
</reference>
<feature type="domain" description="ABC transmembrane type-2" evidence="9">
    <location>
        <begin position="123"/>
        <end position="365"/>
    </location>
</feature>
<feature type="transmembrane region" description="Helical" evidence="8">
    <location>
        <begin position="175"/>
        <end position="197"/>
    </location>
</feature>
<evidence type="ECO:0000256" key="4">
    <source>
        <dbReference type="ARBA" id="ARBA00022475"/>
    </source>
</evidence>
<dbReference type="STRING" id="768710.DesyoDRAFT_1328"/>
<dbReference type="GO" id="GO:0005886">
    <property type="term" value="C:plasma membrane"/>
    <property type="evidence" value="ECO:0007669"/>
    <property type="project" value="UniProtKB-SubCell"/>
</dbReference>
<feature type="transmembrane region" description="Helical" evidence="8">
    <location>
        <begin position="218"/>
        <end position="241"/>
    </location>
</feature>
<keyword evidence="7 8" id="KW-0472">Membrane</keyword>
<keyword evidence="3" id="KW-0813">Transport</keyword>
<dbReference type="Gene3D" id="3.40.1710.10">
    <property type="entry name" value="abc type-2 transporter like domain"/>
    <property type="match status" value="1"/>
</dbReference>
<dbReference type="RefSeq" id="WP_007780941.1">
    <property type="nucleotide sequence ID" value="NZ_CM001441.1"/>
</dbReference>
<evidence type="ECO:0000256" key="2">
    <source>
        <dbReference type="ARBA" id="ARBA00007783"/>
    </source>
</evidence>
<dbReference type="HOGENOM" id="CLU_039483_0_2_9"/>
<protein>
    <submittedName>
        <fullName evidence="10">ABC-type multidrug transport system, permease component</fullName>
    </submittedName>
</protein>
<evidence type="ECO:0000256" key="6">
    <source>
        <dbReference type="ARBA" id="ARBA00022989"/>
    </source>
</evidence>
<feature type="transmembrane region" description="Helical" evidence="8">
    <location>
        <begin position="337"/>
        <end position="360"/>
    </location>
</feature>
<dbReference type="eggNOG" id="COG0842">
    <property type="taxonomic scope" value="Bacteria"/>
</dbReference>